<evidence type="ECO:0000313" key="1">
    <source>
        <dbReference type="EMBL" id="KAI7997489.1"/>
    </source>
</evidence>
<sequence>MGRFPHFFSLLPIFSLTVIFLSTTIAPPQPAAALPLSTDSRWIVDETGRRVKLSCVNWASHLDAVVAEGLSKQPIDSISKKIVSMGFNCVRLTWPLFLATNDSLANTTVRQSFRNLGLIESIAGFQVNNPSIIDHSLISAFQAVVSSLGDNNVMVILDNHISKPGWCCSKFDGSGFFGDQYFNPDLWIKGLTMMASLFKGTPNVVGMSLRNELRGPKENVNDWYRYMQKGAEVVHAVNPDVLVILSGLSFDKDLSFLLNRPMNLTFTGKLVFEVHWYGFSDGSAWKTGNPNQVCGQVVDQMMRKAGFVLDQGYPLFMSEFGVDLRGTNDNDNRYLNCFLGVAAELDLDWALWTLAGSYYLREGVIGLEEFYGVFNWNWCEARNSSFLERISAIQSPFQGPAQQGAKQHKVIFHPLTGQCIHRKSLLEPLKLGPCTDSEAWSYNTQQKTLTIKGTYFCLQADGLNKPAKLGVICSDSTSKWEPISDSKMHLSSKLAVDGAAICLDVDPSSNIIVTNNCKCLNRDNMCDPGSQWFKIVNSTKSSSVTTPFFGFNSVFDFLRNNMLGSLVDSA</sequence>
<keyword evidence="2" id="KW-1185">Reference proteome</keyword>
<comment type="caution">
    <text evidence="1">The sequence shown here is derived from an EMBL/GenBank/DDBJ whole genome shotgun (WGS) entry which is preliminary data.</text>
</comment>
<dbReference type="EMBL" id="CM045767">
    <property type="protein sequence ID" value="KAI7997489.1"/>
    <property type="molecule type" value="Genomic_DNA"/>
</dbReference>
<name>A0ACC0GA94_9ERIC</name>
<dbReference type="Proteomes" id="UP001060215">
    <property type="component" value="Chromosome 10"/>
</dbReference>
<evidence type="ECO:0000313" key="2">
    <source>
        <dbReference type="Proteomes" id="UP001060215"/>
    </source>
</evidence>
<proteinExistence type="predicted"/>
<protein>
    <submittedName>
        <fullName evidence="1">Uncharacterized protein</fullName>
    </submittedName>
</protein>
<accession>A0ACC0GA94</accession>
<reference evidence="1 2" key="1">
    <citation type="journal article" date="2022" name="Plant J.">
        <title>Chromosome-level genome of Camellia lanceoleosa provides a valuable resource for understanding genome evolution and self-incompatibility.</title>
        <authorList>
            <person name="Gong W."/>
            <person name="Xiao S."/>
            <person name="Wang L."/>
            <person name="Liao Z."/>
            <person name="Chang Y."/>
            <person name="Mo W."/>
            <person name="Hu G."/>
            <person name="Li W."/>
            <person name="Zhao G."/>
            <person name="Zhu H."/>
            <person name="Hu X."/>
            <person name="Ji K."/>
            <person name="Xiang X."/>
            <person name="Song Q."/>
            <person name="Yuan D."/>
            <person name="Jin S."/>
            <person name="Zhang L."/>
        </authorList>
    </citation>
    <scope>NUCLEOTIDE SEQUENCE [LARGE SCALE GENOMIC DNA]</scope>
    <source>
        <strain evidence="1">SQ_2022a</strain>
    </source>
</reference>
<organism evidence="1 2">
    <name type="scientific">Camellia lanceoleosa</name>
    <dbReference type="NCBI Taxonomy" id="1840588"/>
    <lineage>
        <taxon>Eukaryota</taxon>
        <taxon>Viridiplantae</taxon>
        <taxon>Streptophyta</taxon>
        <taxon>Embryophyta</taxon>
        <taxon>Tracheophyta</taxon>
        <taxon>Spermatophyta</taxon>
        <taxon>Magnoliopsida</taxon>
        <taxon>eudicotyledons</taxon>
        <taxon>Gunneridae</taxon>
        <taxon>Pentapetalae</taxon>
        <taxon>asterids</taxon>
        <taxon>Ericales</taxon>
        <taxon>Theaceae</taxon>
        <taxon>Camellia</taxon>
    </lineage>
</organism>
<gene>
    <name evidence="1" type="ORF">LOK49_LG10G00282</name>
</gene>